<keyword evidence="6 13" id="KW-0479">Metal-binding</keyword>
<evidence type="ECO:0000256" key="4">
    <source>
        <dbReference type="ARBA" id="ARBA00012574"/>
    </source>
</evidence>
<dbReference type="Pfam" id="PF05195">
    <property type="entry name" value="AMP_N"/>
    <property type="match status" value="1"/>
</dbReference>
<dbReference type="EMBL" id="VLTJ01000001">
    <property type="protein sequence ID" value="TSH99225.1"/>
    <property type="molecule type" value="Genomic_DNA"/>
</dbReference>
<evidence type="ECO:0000256" key="13">
    <source>
        <dbReference type="RuleBase" id="RU000590"/>
    </source>
</evidence>
<evidence type="ECO:0000256" key="1">
    <source>
        <dbReference type="ARBA" id="ARBA00001424"/>
    </source>
</evidence>
<gene>
    <name evidence="15" type="ORF">FOZ76_00380</name>
</gene>
<dbReference type="GO" id="GO:0005829">
    <property type="term" value="C:cytosol"/>
    <property type="evidence" value="ECO:0007669"/>
    <property type="project" value="TreeGrafter"/>
</dbReference>
<dbReference type="OrthoDB" id="9806388at2"/>
<comment type="similarity">
    <text evidence="3 13">Belongs to the peptidase M24B family.</text>
</comment>
<evidence type="ECO:0000313" key="15">
    <source>
        <dbReference type="EMBL" id="TSH99225.1"/>
    </source>
</evidence>
<evidence type="ECO:0000256" key="2">
    <source>
        <dbReference type="ARBA" id="ARBA00001936"/>
    </source>
</evidence>
<dbReference type="SMART" id="SM01011">
    <property type="entry name" value="AMP_N"/>
    <property type="match status" value="1"/>
</dbReference>
<dbReference type="Proteomes" id="UP000318405">
    <property type="component" value="Unassembled WGS sequence"/>
</dbReference>
<reference evidence="15 16" key="1">
    <citation type="submission" date="2019-07" db="EMBL/GenBank/DDBJ databases">
        <title>Qingshengfaniella alkalisoli gen. nov., sp. nov., isolated from saline soil.</title>
        <authorList>
            <person name="Xu L."/>
            <person name="Huang X.-X."/>
            <person name="Sun J.-Q."/>
        </authorList>
    </citation>
    <scope>NUCLEOTIDE SEQUENCE [LARGE SCALE GENOMIC DNA]</scope>
    <source>
        <strain evidence="15 16">DSM 27279</strain>
    </source>
</reference>
<dbReference type="Gene3D" id="3.90.230.10">
    <property type="entry name" value="Creatinase/methionine aminopeptidase superfamily"/>
    <property type="match status" value="1"/>
</dbReference>
<dbReference type="CDD" id="cd01087">
    <property type="entry name" value="Prolidase"/>
    <property type="match status" value="1"/>
</dbReference>
<keyword evidence="7" id="KW-0378">Hydrolase</keyword>
<accession>A0A556B308</accession>
<evidence type="ECO:0000256" key="9">
    <source>
        <dbReference type="ARBA" id="ARBA00023211"/>
    </source>
</evidence>
<dbReference type="InterPro" id="IPR036005">
    <property type="entry name" value="Creatinase/aminopeptidase-like"/>
</dbReference>
<evidence type="ECO:0000256" key="6">
    <source>
        <dbReference type="ARBA" id="ARBA00022723"/>
    </source>
</evidence>
<dbReference type="InterPro" id="IPR052433">
    <property type="entry name" value="X-Pro_dipept-like"/>
</dbReference>
<dbReference type="PANTHER" id="PTHR43226">
    <property type="entry name" value="XAA-PRO AMINOPEPTIDASE 3"/>
    <property type="match status" value="1"/>
</dbReference>
<dbReference type="InterPro" id="IPR029149">
    <property type="entry name" value="Creatin/AminoP/Spt16_N"/>
</dbReference>
<organism evidence="15 16">
    <name type="scientific">Verticiella sediminum</name>
    <dbReference type="NCBI Taxonomy" id="1247510"/>
    <lineage>
        <taxon>Bacteria</taxon>
        <taxon>Pseudomonadati</taxon>
        <taxon>Pseudomonadota</taxon>
        <taxon>Betaproteobacteria</taxon>
        <taxon>Burkholderiales</taxon>
        <taxon>Alcaligenaceae</taxon>
        <taxon>Verticiella</taxon>
    </lineage>
</organism>
<evidence type="ECO:0000256" key="12">
    <source>
        <dbReference type="ARBA" id="ARBA00081411"/>
    </source>
</evidence>
<evidence type="ECO:0000256" key="5">
    <source>
        <dbReference type="ARBA" id="ARBA00022670"/>
    </source>
</evidence>
<evidence type="ECO:0000256" key="11">
    <source>
        <dbReference type="ARBA" id="ARBA00075356"/>
    </source>
</evidence>
<dbReference type="GO" id="GO:0030145">
    <property type="term" value="F:manganese ion binding"/>
    <property type="evidence" value="ECO:0007669"/>
    <property type="project" value="InterPro"/>
</dbReference>
<evidence type="ECO:0000313" key="16">
    <source>
        <dbReference type="Proteomes" id="UP000318405"/>
    </source>
</evidence>
<keyword evidence="9" id="KW-0464">Manganese</keyword>
<name>A0A556B308_9BURK</name>
<dbReference type="EC" id="3.4.11.9" evidence="4"/>
<dbReference type="Pfam" id="PF00557">
    <property type="entry name" value="Peptidase_M24"/>
    <property type="match status" value="1"/>
</dbReference>
<dbReference type="FunFam" id="3.90.230.10:FF:000002">
    <property type="entry name" value="Xaa-Pro aminopeptidase 3"/>
    <property type="match status" value="1"/>
</dbReference>
<dbReference type="SUPFAM" id="SSF55920">
    <property type="entry name" value="Creatinase/aminopeptidase"/>
    <property type="match status" value="1"/>
</dbReference>
<evidence type="ECO:0000256" key="8">
    <source>
        <dbReference type="ARBA" id="ARBA00023049"/>
    </source>
</evidence>
<dbReference type="InterPro" id="IPR001131">
    <property type="entry name" value="Peptidase_M24B_aminopep-P_CS"/>
</dbReference>
<dbReference type="PANTHER" id="PTHR43226:SF4">
    <property type="entry name" value="XAA-PRO AMINOPEPTIDASE 3"/>
    <property type="match status" value="1"/>
</dbReference>
<keyword evidence="8" id="KW-0482">Metalloprotease</keyword>
<comment type="caution">
    <text evidence="15">The sequence shown here is derived from an EMBL/GenBank/DDBJ whole genome shotgun (WGS) entry which is preliminary data.</text>
</comment>
<dbReference type="GO" id="GO:0006508">
    <property type="term" value="P:proteolysis"/>
    <property type="evidence" value="ECO:0007669"/>
    <property type="project" value="UniProtKB-KW"/>
</dbReference>
<evidence type="ECO:0000259" key="14">
    <source>
        <dbReference type="SMART" id="SM01011"/>
    </source>
</evidence>
<dbReference type="AlphaFoldDB" id="A0A556B308"/>
<evidence type="ECO:0000256" key="10">
    <source>
        <dbReference type="ARBA" id="ARBA00069363"/>
    </source>
</evidence>
<protein>
    <recommendedName>
        <fullName evidence="10">Xaa-Pro aminopeptidase</fullName>
        <ecNumber evidence="4">3.4.11.9</ecNumber>
    </recommendedName>
    <alternativeName>
        <fullName evidence="11">Aminopeptidase P II</fullName>
    </alternativeName>
    <alternativeName>
        <fullName evidence="12">X-Pro aminopeptidase</fullName>
    </alternativeName>
</protein>
<dbReference type="SUPFAM" id="SSF53092">
    <property type="entry name" value="Creatinase/prolidase N-terminal domain"/>
    <property type="match status" value="1"/>
</dbReference>
<dbReference type="Gene3D" id="3.40.350.10">
    <property type="entry name" value="Creatinase/prolidase N-terminal domain"/>
    <property type="match status" value="1"/>
</dbReference>
<keyword evidence="5" id="KW-0645">Protease</keyword>
<dbReference type="RefSeq" id="WP_143946134.1">
    <property type="nucleotide sequence ID" value="NZ_BAABMB010000001.1"/>
</dbReference>
<feature type="domain" description="Aminopeptidase P N-terminal" evidence="14">
    <location>
        <begin position="6"/>
        <end position="141"/>
    </location>
</feature>
<dbReference type="PROSITE" id="PS00491">
    <property type="entry name" value="PROLINE_PEPTIDASE"/>
    <property type="match status" value="1"/>
</dbReference>
<dbReference type="InterPro" id="IPR000994">
    <property type="entry name" value="Pept_M24"/>
</dbReference>
<evidence type="ECO:0000256" key="3">
    <source>
        <dbReference type="ARBA" id="ARBA00008766"/>
    </source>
</evidence>
<comment type="cofactor">
    <cofactor evidence="2">
        <name>Mn(2+)</name>
        <dbReference type="ChEBI" id="CHEBI:29035"/>
    </cofactor>
</comment>
<proteinExistence type="inferred from homology"/>
<comment type="catalytic activity">
    <reaction evidence="1">
        <text>Release of any N-terminal amino acid, including proline, that is linked to proline, even from a dipeptide or tripeptide.</text>
        <dbReference type="EC" id="3.4.11.9"/>
    </reaction>
</comment>
<evidence type="ECO:0000256" key="7">
    <source>
        <dbReference type="ARBA" id="ARBA00022801"/>
    </source>
</evidence>
<dbReference type="InterPro" id="IPR007865">
    <property type="entry name" value="Aminopep_P_N"/>
</dbReference>
<keyword evidence="16" id="KW-1185">Reference proteome</keyword>
<sequence length="445" mass="49314">MPIPAQDTAPFAARRRRVMDLMRAAGGGIAILPTAPETIRNLDSDYPFRHDSDFYYLTGFPEPEAWLVLVAGDTDKSILFCRSKHPEREIWDGYRYGPEAAGEHFRFDESYPLDELDKAIPELLAGHTDLYAPLASCRLLDDKLPAWLAGARMRARAGVHAPVRQHDLRALVASLRLVKEPGEIALMRRAGQISAAGHVRAMRATRPGLHEYEIEAELLYEFRRHGAQAVAYNSIVAAGANACVLHYRAGDTVMRDGELLLIDAGCEYDSYAGDITRTFPVNGRYSGPQRELYDVTVAAQAAAAAATRPGARWNEPHDAAVRVLAQGMLDAGLLQGSLDGVIESNQYTRFYMHRTGHWLGMDVHDVGDYREDDEEGGRDWRRLDPGMALTIEPGIYVRPGEGVPEAYWNIGIRTEDDAIVTDSGCELITRDVPVQADEIEALMRG</sequence>
<dbReference type="GO" id="GO:0070006">
    <property type="term" value="F:metalloaminopeptidase activity"/>
    <property type="evidence" value="ECO:0007669"/>
    <property type="project" value="InterPro"/>
</dbReference>